<dbReference type="OrthoDB" id="9903238at2759"/>
<dbReference type="InterPro" id="IPR016729">
    <property type="entry name" value="FADD"/>
</dbReference>
<feature type="domain" description="Death" evidence="1">
    <location>
        <begin position="145"/>
        <end position="199"/>
    </location>
</feature>
<dbReference type="CDD" id="cd01670">
    <property type="entry name" value="Death"/>
    <property type="match status" value="2"/>
</dbReference>
<evidence type="ECO:0000313" key="2">
    <source>
        <dbReference type="EMBL" id="KAJ7361989.1"/>
    </source>
</evidence>
<dbReference type="InterPro" id="IPR011029">
    <property type="entry name" value="DEATH-like_dom_sf"/>
</dbReference>
<feature type="domain" description="Death" evidence="1">
    <location>
        <begin position="44"/>
        <end position="100"/>
    </location>
</feature>
<evidence type="ECO:0000313" key="3">
    <source>
        <dbReference type="Proteomes" id="UP001163046"/>
    </source>
</evidence>
<name>A0A9X0CN35_9CNID</name>
<proteinExistence type="predicted"/>
<organism evidence="2 3">
    <name type="scientific">Desmophyllum pertusum</name>
    <dbReference type="NCBI Taxonomy" id="174260"/>
    <lineage>
        <taxon>Eukaryota</taxon>
        <taxon>Metazoa</taxon>
        <taxon>Cnidaria</taxon>
        <taxon>Anthozoa</taxon>
        <taxon>Hexacorallia</taxon>
        <taxon>Scleractinia</taxon>
        <taxon>Caryophylliina</taxon>
        <taxon>Caryophylliidae</taxon>
        <taxon>Desmophyllum</taxon>
    </lineage>
</organism>
<sequence>MKCCRVSGAKRQLIKLWVREVKRGLIPLEHVPYLAWDILLANGDWKSVGRRLGLGDGQLNCIESDHDEKYEKCFKMLKTCQQSGKASYENVADVLKKHNLNATRESYCLEGRDPPTKTTVALGNVKPGCVQDLQSIANAVKGKRKRLGRALGLEDNDVEQIVDENRGKIYEQSYQILQKWCQAYGHEATYSVLAQALNDRTVNMGTVAATFCLA</sequence>
<reference evidence="2" key="1">
    <citation type="submission" date="2023-01" db="EMBL/GenBank/DDBJ databases">
        <title>Genome assembly of the deep-sea coral Lophelia pertusa.</title>
        <authorList>
            <person name="Herrera S."/>
            <person name="Cordes E."/>
        </authorList>
    </citation>
    <scope>NUCLEOTIDE SEQUENCE</scope>
    <source>
        <strain evidence="2">USNM1676648</strain>
        <tissue evidence="2">Polyp</tissue>
    </source>
</reference>
<dbReference type="SMART" id="SM00005">
    <property type="entry name" value="DEATH"/>
    <property type="match status" value="2"/>
</dbReference>
<dbReference type="Pfam" id="PF00531">
    <property type="entry name" value="Death"/>
    <property type="match status" value="2"/>
</dbReference>
<gene>
    <name evidence="2" type="ORF">OS493_013075</name>
</gene>
<evidence type="ECO:0000259" key="1">
    <source>
        <dbReference type="PROSITE" id="PS50017"/>
    </source>
</evidence>
<dbReference type="Gene3D" id="1.10.533.10">
    <property type="entry name" value="Death Domain, Fas"/>
    <property type="match status" value="2"/>
</dbReference>
<dbReference type="InterPro" id="IPR000488">
    <property type="entry name" value="Death_dom"/>
</dbReference>
<dbReference type="SUPFAM" id="SSF47986">
    <property type="entry name" value="DEATH domain"/>
    <property type="match status" value="2"/>
</dbReference>
<dbReference type="PANTHER" id="PTHR15077">
    <property type="entry name" value="FAS-ASSOCIATING DEATH DOMAIN-CONTAINING PROTEIN FADD"/>
    <property type="match status" value="1"/>
</dbReference>
<dbReference type="PROSITE" id="PS50017">
    <property type="entry name" value="DEATH_DOMAIN"/>
    <property type="match status" value="2"/>
</dbReference>
<comment type="caution">
    <text evidence="2">The sequence shown here is derived from an EMBL/GenBank/DDBJ whole genome shotgun (WGS) entry which is preliminary data.</text>
</comment>
<dbReference type="AlphaFoldDB" id="A0A9X0CN35"/>
<keyword evidence="3" id="KW-1185">Reference proteome</keyword>
<protein>
    <recommendedName>
        <fullName evidence="1">Death domain-containing protein</fullName>
    </recommendedName>
</protein>
<accession>A0A9X0CN35</accession>
<dbReference type="GO" id="GO:0007165">
    <property type="term" value="P:signal transduction"/>
    <property type="evidence" value="ECO:0007669"/>
    <property type="project" value="InterPro"/>
</dbReference>
<dbReference type="EMBL" id="MU827307">
    <property type="protein sequence ID" value="KAJ7361989.1"/>
    <property type="molecule type" value="Genomic_DNA"/>
</dbReference>
<dbReference type="Proteomes" id="UP001163046">
    <property type="component" value="Unassembled WGS sequence"/>
</dbReference>